<dbReference type="AlphaFoldDB" id="A0A9W4T144"/>
<dbReference type="OrthoDB" id="2446931at2759"/>
<accession>A0A9W4T144</accession>
<proteinExistence type="predicted"/>
<dbReference type="EMBL" id="CAMKVN010005055">
    <property type="protein sequence ID" value="CAI2188215.1"/>
    <property type="molecule type" value="Genomic_DNA"/>
</dbReference>
<sequence length="257" mass="29951">MENLASNISKLNLQNYNINNHNTIEEEYGIDFNNINEDLGNLINEIDMFEYSNTGLDYNYILDLDSNFDDESVIFMITNIINKMQPNKIPRLTKTKFTSCVLIYNINGEIRSCRSSKNLHCIKNIFGTWEIDNKMVHNIDGDLASLGVCYSHQMYDQTKLHILVDRNLQVPCSDQYYCTSLTNIHPILYPSLSNRKSQYIYTSCYEKHGRHFHQRSGIKGKFLYVAKYESPNFQAELFHEAINLLQLLPSQRFNNTS</sequence>
<dbReference type="Proteomes" id="UP001153678">
    <property type="component" value="Unassembled WGS sequence"/>
</dbReference>
<reference evidence="1" key="1">
    <citation type="submission" date="2022-08" db="EMBL/GenBank/DDBJ databases">
        <authorList>
            <person name="Kallberg Y."/>
            <person name="Tangrot J."/>
            <person name="Rosling A."/>
        </authorList>
    </citation>
    <scope>NUCLEOTIDE SEQUENCE</scope>
    <source>
        <strain evidence="1">Wild A</strain>
    </source>
</reference>
<protein>
    <submittedName>
        <fullName evidence="1">11964_t:CDS:1</fullName>
    </submittedName>
</protein>
<gene>
    <name evidence="1" type="ORF">FWILDA_LOCUS13467</name>
</gene>
<evidence type="ECO:0000313" key="1">
    <source>
        <dbReference type="EMBL" id="CAI2188215.1"/>
    </source>
</evidence>
<organism evidence="1 2">
    <name type="scientific">Funneliformis geosporum</name>
    <dbReference type="NCBI Taxonomy" id="1117311"/>
    <lineage>
        <taxon>Eukaryota</taxon>
        <taxon>Fungi</taxon>
        <taxon>Fungi incertae sedis</taxon>
        <taxon>Mucoromycota</taxon>
        <taxon>Glomeromycotina</taxon>
        <taxon>Glomeromycetes</taxon>
        <taxon>Glomerales</taxon>
        <taxon>Glomeraceae</taxon>
        <taxon>Funneliformis</taxon>
    </lineage>
</organism>
<comment type="caution">
    <text evidence="1">The sequence shown here is derived from an EMBL/GenBank/DDBJ whole genome shotgun (WGS) entry which is preliminary data.</text>
</comment>
<evidence type="ECO:0000313" key="2">
    <source>
        <dbReference type="Proteomes" id="UP001153678"/>
    </source>
</evidence>
<keyword evidence="2" id="KW-1185">Reference proteome</keyword>
<name>A0A9W4T144_9GLOM</name>